<gene>
    <name evidence="4" type="ORF">ACFFGA_12830</name>
</gene>
<dbReference type="InterPro" id="IPR036116">
    <property type="entry name" value="FN3_sf"/>
</dbReference>
<name>A0ABV6QAY1_9FLAO</name>
<dbReference type="NCBIfam" id="TIGR04183">
    <property type="entry name" value="Por_Secre_tail"/>
    <property type="match status" value="1"/>
</dbReference>
<dbReference type="EMBL" id="JBHLTQ010000006">
    <property type="protein sequence ID" value="MFC0605448.1"/>
    <property type="molecule type" value="Genomic_DNA"/>
</dbReference>
<keyword evidence="1 2" id="KW-0732">Signal</keyword>
<organism evidence="4 5">
    <name type="scientific">Winogradskyella pulchriflava</name>
    <dbReference type="NCBI Taxonomy" id="1110688"/>
    <lineage>
        <taxon>Bacteria</taxon>
        <taxon>Pseudomonadati</taxon>
        <taxon>Bacteroidota</taxon>
        <taxon>Flavobacteriia</taxon>
        <taxon>Flavobacteriales</taxon>
        <taxon>Flavobacteriaceae</taxon>
        <taxon>Winogradskyella</taxon>
    </lineage>
</organism>
<accession>A0ABV6QAY1</accession>
<dbReference type="Gene3D" id="2.60.40.10">
    <property type="entry name" value="Immunoglobulins"/>
    <property type="match status" value="1"/>
</dbReference>
<dbReference type="InterPro" id="IPR003961">
    <property type="entry name" value="FN3_dom"/>
</dbReference>
<sequence>MKKITFYLMMLFSITAFSQVEIIENFDNAPDFGLPAGWTGTGFFESAPYFACGDTGKSALTGFSSDPSSLPGETILTSPNYSNVTNATDLTVSFSVNVFEEGPVFIFPITYYAPSANWGSVTLEYSVDGGSNWTSAITIDDSNFTYVDNTTCTTIPASNLGALTAGNDFQARFVVNVENVDPQNGSLYVVIDNVSITQLASSPPNCDVPLLSPTDGSDTTDLNDTITWQAATGLPTGYTLSIGTSSGATDVLNSASTAETSYSLAGLGLTYDTQYFVNIVAYNGIGSATGCIEQSFTTRTAPVTGATCTNPIEITTFPYVGMGDDTSNYENNINEGPCGNFSGAYMTGYDVFYEITPATDMSINIELAQVSEYGAAIHVMEGCPDTATNCVALKGDNYSTAPPYDLALENVVLFAGNTYFIVLSSGGTDSSFSYDLLLITQNSCINPEFTLSPVPTCATGDFTVDVDVTYMGDATTLTLSDNFGNSIGNVSATGIVNIGPYASGSDVNITLTNDQDNNCSFNDSTFFYCPPVNDDCVNSIVLDVNTDDSCTLVTSATNAGATESASNPINCEFTNNNDVWYSFVATDETIILEYLNITAAIGNGGTNQSSELLEGSCGSFTSIDCFNGNYVTLNNLTINNTYYIRNNSNFAGEYAQNYDICLRAAPTPPINDECADATVLTLSTDETCNNLIYGTTVGATPSAENTCNVGFSANYKDVWYQFTAPETGIYEFTFNTANTDVSSNYFIYSGSCGALIEESTNCYNTGSQVQSMNSGEVRYLNVRSGDNGPVIDFDLCVFQLPPAASNNDCSTPTVIIESTDANGNNMISGDFANSYPSSEACDVGGKTIWYSFTPTYTGEYTFNLIADVGFPYYSVFNTDDCSLTSNNYVPNSGCYDNGELITSLVGGNTYLISVYSFNNNQTESFDLLVYPDASLSIDSNEFEAFKYYPNPVVNTLTIEAENSITKVSIYNMVGQEVQRVSPNDLNATIDMNELNQGVYFVNVTINEAKQTFKVIKK</sequence>
<dbReference type="RefSeq" id="WP_386064658.1">
    <property type="nucleotide sequence ID" value="NZ_JBHLTQ010000006.1"/>
</dbReference>
<dbReference type="InterPro" id="IPR013783">
    <property type="entry name" value="Ig-like_fold"/>
</dbReference>
<evidence type="ECO:0000256" key="2">
    <source>
        <dbReference type="SAM" id="SignalP"/>
    </source>
</evidence>
<dbReference type="Gene3D" id="2.60.120.260">
    <property type="entry name" value="Galactose-binding domain-like"/>
    <property type="match status" value="1"/>
</dbReference>
<reference evidence="4 5" key="1">
    <citation type="submission" date="2024-09" db="EMBL/GenBank/DDBJ databases">
        <authorList>
            <person name="Sun Q."/>
            <person name="Mori K."/>
        </authorList>
    </citation>
    <scope>NUCLEOTIDE SEQUENCE [LARGE SCALE GENOMIC DNA]</scope>
    <source>
        <strain evidence="4 5">NCAIM B.02481</strain>
    </source>
</reference>
<dbReference type="PROSITE" id="PS50853">
    <property type="entry name" value="FN3"/>
    <property type="match status" value="1"/>
</dbReference>
<comment type="caution">
    <text evidence="4">The sequence shown here is derived from an EMBL/GenBank/DDBJ whole genome shotgun (WGS) entry which is preliminary data.</text>
</comment>
<evidence type="ECO:0000313" key="4">
    <source>
        <dbReference type="EMBL" id="MFC0605448.1"/>
    </source>
</evidence>
<keyword evidence="5" id="KW-1185">Reference proteome</keyword>
<dbReference type="Proteomes" id="UP001589832">
    <property type="component" value="Unassembled WGS sequence"/>
</dbReference>
<evidence type="ECO:0000259" key="3">
    <source>
        <dbReference type="PROSITE" id="PS50853"/>
    </source>
</evidence>
<dbReference type="Pfam" id="PF18962">
    <property type="entry name" value="Por_Secre_tail"/>
    <property type="match status" value="1"/>
</dbReference>
<dbReference type="InterPro" id="IPR056600">
    <property type="entry name" value="GBD_T9SS_assoc"/>
</dbReference>
<proteinExistence type="predicted"/>
<dbReference type="Pfam" id="PF23759">
    <property type="entry name" value="GBD_T9SS_assoc"/>
    <property type="match status" value="3"/>
</dbReference>
<feature type="chain" id="PRO_5045140591" evidence="2">
    <location>
        <begin position="19"/>
        <end position="1017"/>
    </location>
</feature>
<evidence type="ECO:0000256" key="1">
    <source>
        <dbReference type="ARBA" id="ARBA00022729"/>
    </source>
</evidence>
<dbReference type="SUPFAM" id="SSF49265">
    <property type="entry name" value="Fibronectin type III"/>
    <property type="match status" value="1"/>
</dbReference>
<feature type="signal peptide" evidence="2">
    <location>
        <begin position="1"/>
        <end position="18"/>
    </location>
</feature>
<dbReference type="InterPro" id="IPR026444">
    <property type="entry name" value="Secre_tail"/>
</dbReference>
<protein>
    <submittedName>
        <fullName evidence="4">T9SS type A sorting domain-containing protein</fullName>
    </submittedName>
</protein>
<evidence type="ECO:0000313" key="5">
    <source>
        <dbReference type="Proteomes" id="UP001589832"/>
    </source>
</evidence>
<feature type="domain" description="Fibronectin type-III" evidence="3">
    <location>
        <begin position="209"/>
        <end position="303"/>
    </location>
</feature>